<dbReference type="SUPFAM" id="SSF49265">
    <property type="entry name" value="Fibronectin type III"/>
    <property type="match status" value="1"/>
</dbReference>
<organism evidence="4 5">
    <name type="scientific">Seonamhaeicola aphaedonensis</name>
    <dbReference type="NCBI Taxonomy" id="1461338"/>
    <lineage>
        <taxon>Bacteria</taxon>
        <taxon>Pseudomonadati</taxon>
        <taxon>Bacteroidota</taxon>
        <taxon>Flavobacteriia</taxon>
        <taxon>Flavobacteriales</taxon>
        <taxon>Flavobacteriaceae</taxon>
    </lineage>
</organism>
<sequence length="235" mass="25874">MKKLLYIYVLVAFINTSCSSGGGDDTGGGGDTSDSKPSSPTLVFPSQNQLCITNVLNFEWQASTNSDGSSVIYILEIAKDNQFNNKVVDEVLTSLSKIVTLEKGFAYYWRVKARSTKNIESDYSPTAQFYTEEVPNSNHLPFAPALKSPFLGQYLEAGTTMANLEWTASDVDGDPVTFDVYFGKDKDALTLVSEDISANTIQVNLDAVDTTYYWKVVVQDDKGALVTGPIWYFNL</sequence>
<dbReference type="InterPro" id="IPR036116">
    <property type="entry name" value="FN3_sf"/>
</dbReference>
<dbReference type="PROSITE" id="PS50853">
    <property type="entry name" value="FN3"/>
    <property type="match status" value="1"/>
</dbReference>
<feature type="compositionally biased region" description="Gly residues" evidence="1">
    <location>
        <begin position="21"/>
        <end position="31"/>
    </location>
</feature>
<name>A0A3D9HLV5_9FLAO</name>
<feature type="chain" id="PRO_5017722038" description="Fibronectin type-III domain-containing protein" evidence="2">
    <location>
        <begin position="23"/>
        <end position="235"/>
    </location>
</feature>
<dbReference type="OrthoDB" id="789771at2"/>
<dbReference type="InterPro" id="IPR003961">
    <property type="entry name" value="FN3_dom"/>
</dbReference>
<evidence type="ECO:0000256" key="2">
    <source>
        <dbReference type="SAM" id="SignalP"/>
    </source>
</evidence>
<reference evidence="4 5" key="1">
    <citation type="submission" date="2018-07" db="EMBL/GenBank/DDBJ databases">
        <title>Genomic Encyclopedia of Type Strains, Phase III (KMG-III): the genomes of soil and plant-associated and newly described type strains.</title>
        <authorList>
            <person name="Whitman W."/>
        </authorList>
    </citation>
    <scope>NUCLEOTIDE SEQUENCE [LARGE SCALE GENOMIC DNA]</scope>
    <source>
        <strain evidence="4 5">CECT 8487</strain>
    </source>
</reference>
<dbReference type="Gene3D" id="2.60.40.10">
    <property type="entry name" value="Immunoglobulins"/>
    <property type="match status" value="2"/>
</dbReference>
<feature type="domain" description="Fibronectin type-III" evidence="3">
    <location>
        <begin position="36"/>
        <end position="134"/>
    </location>
</feature>
<feature type="signal peptide" evidence="2">
    <location>
        <begin position="1"/>
        <end position="22"/>
    </location>
</feature>
<comment type="caution">
    <text evidence="4">The sequence shown here is derived from an EMBL/GenBank/DDBJ whole genome shotgun (WGS) entry which is preliminary data.</text>
</comment>
<accession>A0A3D9HLV5</accession>
<evidence type="ECO:0000259" key="3">
    <source>
        <dbReference type="PROSITE" id="PS50853"/>
    </source>
</evidence>
<gene>
    <name evidence="4" type="ORF">DFQ02_101339</name>
</gene>
<evidence type="ECO:0000256" key="1">
    <source>
        <dbReference type="SAM" id="MobiDB-lite"/>
    </source>
</evidence>
<feature type="region of interest" description="Disordered" evidence="1">
    <location>
        <begin position="21"/>
        <end position="42"/>
    </location>
</feature>
<dbReference type="InterPro" id="IPR013783">
    <property type="entry name" value="Ig-like_fold"/>
</dbReference>
<keyword evidence="2" id="KW-0732">Signal</keyword>
<evidence type="ECO:0000313" key="5">
    <source>
        <dbReference type="Proteomes" id="UP000256629"/>
    </source>
</evidence>
<dbReference type="RefSeq" id="WP_116039247.1">
    <property type="nucleotide sequence ID" value="NZ_QRDX01000001.1"/>
</dbReference>
<dbReference type="EMBL" id="QRDX01000001">
    <property type="protein sequence ID" value="RED50311.1"/>
    <property type="molecule type" value="Genomic_DNA"/>
</dbReference>
<dbReference type="Proteomes" id="UP000256629">
    <property type="component" value="Unassembled WGS sequence"/>
</dbReference>
<keyword evidence="5" id="KW-1185">Reference proteome</keyword>
<dbReference type="AlphaFoldDB" id="A0A3D9HLV5"/>
<proteinExistence type="predicted"/>
<protein>
    <recommendedName>
        <fullName evidence="3">Fibronectin type-III domain-containing protein</fullName>
    </recommendedName>
</protein>
<evidence type="ECO:0000313" key="4">
    <source>
        <dbReference type="EMBL" id="RED50311.1"/>
    </source>
</evidence>